<dbReference type="InterPro" id="IPR050739">
    <property type="entry name" value="MFP"/>
</dbReference>
<name>A0ABV8V5R2_9GAMM</name>
<reference evidence="7" key="1">
    <citation type="journal article" date="2019" name="Int. J. Syst. Evol. Microbiol.">
        <title>The Global Catalogue of Microorganisms (GCM) 10K type strain sequencing project: providing services to taxonomists for standard genome sequencing and annotation.</title>
        <authorList>
            <consortium name="The Broad Institute Genomics Platform"/>
            <consortium name="The Broad Institute Genome Sequencing Center for Infectious Disease"/>
            <person name="Wu L."/>
            <person name="Ma J."/>
        </authorList>
    </citation>
    <scope>NUCLEOTIDE SEQUENCE [LARGE SCALE GENOMIC DNA]</scope>
    <source>
        <strain evidence="7">CECT 8570</strain>
    </source>
</reference>
<dbReference type="InterPro" id="IPR058624">
    <property type="entry name" value="MdtA-like_HH"/>
</dbReference>
<evidence type="ECO:0000256" key="2">
    <source>
        <dbReference type="SAM" id="Coils"/>
    </source>
</evidence>
<gene>
    <name evidence="6" type="ORF">ACFOX3_12885</name>
</gene>
<dbReference type="Pfam" id="PF25876">
    <property type="entry name" value="HH_MFP_RND"/>
    <property type="match status" value="1"/>
</dbReference>
<keyword evidence="2" id="KW-0175">Coiled coil</keyword>
<dbReference type="InterPro" id="IPR006143">
    <property type="entry name" value="RND_pump_MFP"/>
</dbReference>
<evidence type="ECO:0000313" key="6">
    <source>
        <dbReference type="EMBL" id="MFC4363202.1"/>
    </source>
</evidence>
<comment type="similarity">
    <text evidence="1">Belongs to the membrane fusion protein (MFP) (TC 8.A.1) family.</text>
</comment>
<evidence type="ECO:0000259" key="5">
    <source>
        <dbReference type="Pfam" id="PF25917"/>
    </source>
</evidence>
<feature type="transmembrane region" description="Helical" evidence="3">
    <location>
        <begin position="27"/>
        <end position="49"/>
    </location>
</feature>
<feature type="coiled-coil region" evidence="2">
    <location>
        <begin position="127"/>
        <end position="154"/>
    </location>
</feature>
<evidence type="ECO:0000313" key="7">
    <source>
        <dbReference type="Proteomes" id="UP001595840"/>
    </source>
</evidence>
<dbReference type="Proteomes" id="UP001595840">
    <property type="component" value="Unassembled WGS sequence"/>
</dbReference>
<keyword evidence="3" id="KW-0472">Membrane</keyword>
<keyword evidence="7" id="KW-1185">Reference proteome</keyword>
<sequence length="319" mass="35240">MDLLLILTYTGLCIVVFKVFKVPLNKWTVPTAVLGGIVLVGAIMLIMNYNHPYSENSREYFVTTPVIPNVSGTVVSVDVKPNQPLKAGDLLFTIDPTPFEAKVASLQARIVSARADFERQKTLVQRKVASQADLDRAQANFEDLQAQLVSAEFDLKSTQVLAPTDGYVTQLFLRPGMRAVAMPLRPVMVFVHKENYYYTAFFRQNSALRLKPGYEAEIALDGIPGEVFSGEVVQVVPALREGQLQPTGDLVAFNAGIPAGRVAVVINITDPAYAKYASQLPLGSFGQAAVYSEHAHHFGIIRRILLRMAAWMNYIYPLH</sequence>
<organism evidence="6 7">
    <name type="scientific">Simiduia curdlanivorans</name>
    <dbReference type="NCBI Taxonomy" id="1492769"/>
    <lineage>
        <taxon>Bacteria</taxon>
        <taxon>Pseudomonadati</taxon>
        <taxon>Pseudomonadota</taxon>
        <taxon>Gammaproteobacteria</taxon>
        <taxon>Cellvibrionales</taxon>
        <taxon>Cellvibrionaceae</taxon>
        <taxon>Simiduia</taxon>
    </lineage>
</organism>
<dbReference type="SUPFAM" id="SSF111369">
    <property type="entry name" value="HlyD-like secretion proteins"/>
    <property type="match status" value="1"/>
</dbReference>
<dbReference type="Gene3D" id="1.10.287.470">
    <property type="entry name" value="Helix hairpin bin"/>
    <property type="match status" value="1"/>
</dbReference>
<dbReference type="RefSeq" id="WP_290260860.1">
    <property type="nucleotide sequence ID" value="NZ_JAUFQG010000004.1"/>
</dbReference>
<protein>
    <submittedName>
        <fullName evidence="6">HlyD family secretion protein</fullName>
    </submittedName>
</protein>
<dbReference type="EMBL" id="JBHSCX010000020">
    <property type="protein sequence ID" value="MFC4363202.1"/>
    <property type="molecule type" value="Genomic_DNA"/>
</dbReference>
<proteinExistence type="inferred from homology"/>
<evidence type="ECO:0000256" key="3">
    <source>
        <dbReference type="SAM" id="Phobius"/>
    </source>
</evidence>
<comment type="caution">
    <text evidence="6">The sequence shown here is derived from an EMBL/GenBank/DDBJ whole genome shotgun (WGS) entry which is preliminary data.</text>
</comment>
<accession>A0ABV8V5R2</accession>
<dbReference type="PANTHER" id="PTHR30386">
    <property type="entry name" value="MEMBRANE FUSION SUBUNIT OF EMRAB-TOLC MULTIDRUG EFFLUX PUMP"/>
    <property type="match status" value="1"/>
</dbReference>
<keyword evidence="3" id="KW-0812">Transmembrane</keyword>
<feature type="domain" description="Multidrug resistance protein MdtA-like alpha-helical hairpin" evidence="4">
    <location>
        <begin position="99"/>
        <end position="159"/>
    </location>
</feature>
<evidence type="ECO:0000256" key="1">
    <source>
        <dbReference type="ARBA" id="ARBA00009477"/>
    </source>
</evidence>
<dbReference type="Gene3D" id="2.40.50.100">
    <property type="match status" value="1"/>
</dbReference>
<dbReference type="PANTHER" id="PTHR30386:SF18">
    <property type="entry name" value="INNER MEMBRANE PROTEIN YIAV-RELATED"/>
    <property type="match status" value="1"/>
</dbReference>
<dbReference type="Gene3D" id="2.40.30.170">
    <property type="match status" value="1"/>
</dbReference>
<feature type="domain" description="Multidrug resistance protein MdtA-like barrel-sandwich hybrid" evidence="5">
    <location>
        <begin position="66"/>
        <end position="176"/>
    </location>
</feature>
<dbReference type="NCBIfam" id="TIGR01730">
    <property type="entry name" value="RND_mfp"/>
    <property type="match status" value="1"/>
</dbReference>
<dbReference type="Pfam" id="PF25917">
    <property type="entry name" value="BSH_RND"/>
    <property type="match status" value="1"/>
</dbReference>
<dbReference type="InterPro" id="IPR058625">
    <property type="entry name" value="MdtA-like_BSH"/>
</dbReference>
<evidence type="ECO:0000259" key="4">
    <source>
        <dbReference type="Pfam" id="PF25876"/>
    </source>
</evidence>
<keyword evidence="3" id="KW-1133">Transmembrane helix</keyword>